<dbReference type="OrthoDB" id="9798098at2"/>
<dbReference type="RefSeq" id="WP_066623483.1">
    <property type="nucleotide sequence ID" value="NZ_FQXL01000016.1"/>
</dbReference>
<feature type="domain" description="4Fe-4S ferredoxin-type" evidence="9">
    <location>
        <begin position="5"/>
        <end position="36"/>
    </location>
</feature>
<dbReference type="EMBL" id="LWAE01000003">
    <property type="protein sequence ID" value="KZL91178.1"/>
    <property type="molecule type" value="Genomic_DNA"/>
</dbReference>
<feature type="coiled-coil region" evidence="7">
    <location>
        <begin position="428"/>
        <end position="472"/>
    </location>
</feature>
<dbReference type="InterPro" id="IPR004108">
    <property type="entry name" value="Fe_hydrogenase_lsu_C"/>
</dbReference>
<evidence type="ECO:0000256" key="6">
    <source>
        <dbReference type="PROSITE-ProRule" id="PRU00284"/>
    </source>
</evidence>
<dbReference type="SUPFAM" id="SSF58104">
    <property type="entry name" value="Methyl-accepting chemotaxis protein (MCP) signaling domain"/>
    <property type="match status" value="1"/>
</dbReference>
<dbReference type="InterPro" id="IPR017896">
    <property type="entry name" value="4Fe4S_Fe-S-bd"/>
</dbReference>
<dbReference type="Pfam" id="PF00015">
    <property type="entry name" value="MCPsignal"/>
    <property type="match status" value="1"/>
</dbReference>
<dbReference type="GO" id="GO:0051539">
    <property type="term" value="F:4 iron, 4 sulfur cluster binding"/>
    <property type="evidence" value="ECO:0007669"/>
    <property type="project" value="UniProtKB-KW"/>
</dbReference>
<dbReference type="PANTHER" id="PTHR32089:SF112">
    <property type="entry name" value="LYSOZYME-LIKE PROTEIN-RELATED"/>
    <property type="match status" value="1"/>
</dbReference>
<dbReference type="SUPFAM" id="SSF53920">
    <property type="entry name" value="Fe-only hydrogenase"/>
    <property type="match status" value="1"/>
</dbReference>
<dbReference type="GO" id="GO:0046872">
    <property type="term" value="F:metal ion binding"/>
    <property type="evidence" value="ECO:0007669"/>
    <property type="project" value="UniProtKB-KW"/>
</dbReference>
<organism evidence="11 12">
    <name type="scientific">Clostridium magnum DSM 2767</name>
    <dbReference type="NCBI Taxonomy" id="1121326"/>
    <lineage>
        <taxon>Bacteria</taxon>
        <taxon>Bacillati</taxon>
        <taxon>Bacillota</taxon>
        <taxon>Clostridia</taxon>
        <taxon>Eubacteriales</taxon>
        <taxon>Clostridiaceae</taxon>
        <taxon>Clostridium</taxon>
    </lineage>
</organism>
<dbReference type="SUPFAM" id="SSF54862">
    <property type="entry name" value="4Fe-4S ferredoxins"/>
    <property type="match status" value="1"/>
</dbReference>
<dbReference type="AlphaFoldDB" id="A0A161WW31"/>
<dbReference type="STRING" id="1121326.CLMAG_29360"/>
<keyword evidence="12" id="KW-1185">Reference proteome</keyword>
<keyword evidence="2" id="KW-0479">Metal-binding</keyword>
<evidence type="ECO:0000256" key="5">
    <source>
        <dbReference type="ARBA" id="ARBA00023224"/>
    </source>
</evidence>
<reference evidence="11 12" key="1">
    <citation type="submission" date="2016-04" db="EMBL/GenBank/DDBJ databases">
        <title>Genome sequence of Clostridium magnum DSM 2767.</title>
        <authorList>
            <person name="Poehlein A."/>
            <person name="Uhlig R."/>
            <person name="Fischer R."/>
            <person name="Bahl H."/>
            <person name="Daniel R."/>
        </authorList>
    </citation>
    <scope>NUCLEOTIDE SEQUENCE [LARGE SCALE GENOMIC DNA]</scope>
    <source>
        <strain evidence="11 12">DSM 2767</strain>
    </source>
</reference>
<accession>A0A161WW31</accession>
<feature type="domain" description="4Fe-4S" evidence="10">
    <location>
        <begin position="378"/>
        <end position="440"/>
    </location>
</feature>
<dbReference type="PROSITE" id="PS50111">
    <property type="entry name" value="CHEMOTAXIS_TRANSDUC_2"/>
    <property type="match status" value="1"/>
</dbReference>
<gene>
    <name evidence="11" type="primary">mcp4_6</name>
    <name evidence="11" type="ORF">CLMAG_29360</name>
</gene>
<comment type="caution">
    <text evidence="11">The sequence shown here is derived from an EMBL/GenBank/DDBJ whole genome shotgun (WGS) entry which is preliminary data.</text>
</comment>
<dbReference type="Pfam" id="PF12838">
    <property type="entry name" value="Fer4_7"/>
    <property type="match status" value="1"/>
</dbReference>
<keyword evidence="1" id="KW-0004">4Fe-4S</keyword>
<dbReference type="PATRIC" id="fig|1121326.3.peg.2956"/>
<evidence type="ECO:0000313" key="12">
    <source>
        <dbReference type="Proteomes" id="UP000076603"/>
    </source>
</evidence>
<proteinExistence type="predicted"/>
<keyword evidence="7" id="KW-0175">Coiled coil</keyword>
<dbReference type="Pfam" id="PF02906">
    <property type="entry name" value="Fe_hyd_lg_C"/>
    <property type="match status" value="1"/>
</dbReference>
<dbReference type="Gene3D" id="3.40.950.10">
    <property type="entry name" value="Fe-only Hydrogenase (Larger Subunit), Chain L, domain 3"/>
    <property type="match status" value="1"/>
</dbReference>
<dbReference type="Gene3D" id="1.10.15.40">
    <property type="entry name" value="Electron transport complex subunit B, putative Fe-S cluster"/>
    <property type="match status" value="1"/>
</dbReference>
<evidence type="ECO:0000256" key="2">
    <source>
        <dbReference type="ARBA" id="ARBA00022723"/>
    </source>
</evidence>
<evidence type="ECO:0000256" key="3">
    <source>
        <dbReference type="ARBA" id="ARBA00023004"/>
    </source>
</evidence>
<dbReference type="PROSITE" id="PS00198">
    <property type="entry name" value="4FE4S_FER_1"/>
    <property type="match status" value="1"/>
</dbReference>
<evidence type="ECO:0000256" key="7">
    <source>
        <dbReference type="SAM" id="Coils"/>
    </source>
</evidence>
<evidence type="ECO:0000259" key="10">
    <source>
        <dbReference type="PROSITE" id="PS51656"/>
    </source>
</evidence>
<evidence type="ECO:0000259" key="8">
    <source>
        <dbReference type="PROSITE" id="PS50111"/>
    </source>
</evidence>
<evidence type="ECO:0000313" key="11">
    <source>
        <dbReference type="EMBL" id="KZL91178.1"/>
    </source>
</evidence>
<keyword evidence="3" id="KW-0408">Iron</keyword>
<dbReference type="Proteomes" id="UP000076603">
    <property type="component" value="Unassembled WGS sequence"/>
</dbReference>
<dbReference type="PROSITE" id="PS51379">
    <property type="entry name" value="4FE4S_FER_2"/>
    <property type="match status" value="2"/>
</dbReference>
<name>A0A161WW31_9CLOT</name>
<dbReference type="SMART" id="SM00283">
    <property type="entry name" value="MA"/>
    <property type="match status" value="1"/>
</dbReference>
<dbReference type="InterPro" id="IPR007202">
    <property type="entry name" value="4Fe-4S_dom"/>
</dbReference>
<dbReference type="Gene3D" id="3.30.70.20">
    <property type="match status" value="1"/>
</dbReference>
<dbReference type="GO" id="GO:0016020">
    <property type="term" value="C:membrane"/>
    <property type="evidence" value="ECO:0007669"/>
    <property type="project" value="InterPro"/>
</dbReference>
<feature type="domain" description="Methyl-accepting transducer" evidence="8">
    <location>
        <begin position="434"/>
        <end position="635"/>
    </location>
</feature>
<dbReference type="InterPro" id="IPR009016">
    <property type="entry name" value="Fe_hydrogenase"/>
</dbReference>
<dbReference type="InterPro" id="IPR017900">
    <property type="entry name" value="4Fe4S_Fe_S_CS"/>
</dbReference>
<evidence type="ECO:0000256" key="4">
    <source>
        <dbReference type="ARBA" id="ARBA00023014"/>
    </source>
</evidence>
<keyword evidence="4" id="KW-0411">Iron-sulfur</keyword>
<dbReference type="PANTHER" id="PTHR32089">
    <property type="entry name" value="METHYL-ACCEPTING CHEMOTAXIS PROTEIN MCPB"/>
    <property type="match status" value="1"/>
</dbReference>
<dbReference type="GO" id="GO:0007165">
    <property type="term" value="P:signal transduction"/>
    <property type="evidence" value="ECO:0007669"/>
    <property type="project" value="UniProtKB-KW"/>
</dbReference>
<dbReference type="Gene3D" id="1.10.287.950">
    <property type="entry name" value="Methyl-accepting chemotaxis protein"/>
    <property type="match status" value="1"/>
</dbReference>
<keyword evidence="5 6" id="KW-0807">Transducer</keyword>
<evidence type="ECO:0000259" key="9">
    <source>
        <dbReference type="PROSITE" id="PS51379"/>
    </source>
</evidence>
<feature type="domain" description="4Fe-4S ferredoxin-type" evidence="9">
    <location>
        <begin position="40"/>
        <end position="69"/>
    </location>
</feature>
<sequence length="635" mass="72072">MSSISPIRTKKEKCTGCNKCIRECPILGANISFIDENNESKVVVDEVKCISCGKCIEVCQHKARYFEDDTERFFADLNNGKPISVIVAPAIRANFWDYKRILGYLKNLKVNGIYDVSFGADITTWAYLKYIKENNIKSLIAQPCSVVVNYIEKYKHDLIEYLAPIHSPIMCTAIYLKNYTNMIDSIAFLSPCIGKIVEINDKNTKSLITYNVTFKKLMNYIKEHNIDISKYNEVDFDNIPSSLGCVYSIPGGLKSNIEARRKNLRVKQVEGPNEFKNYLDIYNDYAKKGKQIPNVVDILNCSKGCNQGTACVDGLNDYDIEHKFLKFKEEKLQEKENMFKNRIRAIDGYFDKKLRLDDFIRAYSKEEIHQIKEPSASDYNNIFNDMLKYTDEDRELNCSACGYDTCNNMAKTIFNDINMKENCMYYIKKAIEVENRKLEEKNYQIQKALDDIEIMNKEREEKARNLNNYVKEIALSIDEVAKGSEESSIAIQNISKELEEIINTSNLLKNGVDEMKNSVEHFSNASREIVNIAGQTSLLSLNASIEAARAGEEGKGFAVVAEEVKKLAEQSKNVATSTKKDEDVMINLVGKILDVSDNLASKIDSITSSIQTISATIEETTAKGEEIVLSTKKLV</sequence>
<protein>
    <submittedName>
        <fullName evidence="11">Methyl-accepting chemotaxis protein 4</fullName>
    </submittedName>
</protein>
<dbReference type="InterPro" id="IPR004089">
    <property type="entry name" value="MCPsignal_dom"/>
</dbReference>
<dbReference type="PROSITE" id="PS51656">
    <property type="entry name" value="4FE4S"/>
    <property type="match status" value="1"/>
</dbReference>
<evidence type="ECO:0000256" key="1">
    <source>
        <dbReference type="ARBA" id="ARBA00022485"/>
    </source>
</evidence>